<keyword evidence="1" id="KW-0547">Nucleotide-binding</keyword>
<evidence type="ECO:0000259" key="4">
    <source>
        <dbReference type="SMART" id="SM00797"/>
    </source>
</evidence>
<organism evidence="5 6">
    <name type="scientific">Pseudomonas asplenii</name>
    <dbReference type="NCBI Taxonomy" id="53407"/>
    <lineage>
        <taxon>Bacteria</taxon>
        <taxon>Pseudomonadati</taxon>
        <taxon>Pseudomonadota</taxon>
        <taxon>Gammaproteobacteria</taxon>
        <taxon>Pseudomonadales</taxon>
        <taxon>Pseudomonadaceae</taxon>
        <taxon>Pseudomonas</taxon>
    </lineage>
</organism>
<dbReference type="Pfam" id="PF02626">
    <property type="entry name" value="CT_A_B"/>
    <property type="match status" value="1"/>
</dbReference>
<keyword evidence="3" id="KW-0067">ATP-binding</keyword>
<dbReference type="PANTHER" id="PTHR43309:SF3">
    <property type="entry name" value="5-OXOPROLINASE SUBUNIT C"/>
    <property type="match status" value="1"/>
</dbReference>
<dbReference type="PANTHER" id="PTHR43309">
    <property type="entry name" value="5-OXOPROLINASE SUBUNIT C"/>
    <property type="match status" value="1"/>
</dbReference>
<proteinExistence type="predicted"/>
<keyword evidence="6" id="KW-1185">Reference proteome</keyword>
<dbReference type="Gene3D" id="2.40.100.10">
    <property type="entry name" value="Cyclophilin-like"/>
    <property type="match status" value="1"/>
</dbReference>
<dbReference type="EMBL" id="LT629777">
    <property type="protein sequence ID" value="SDT04254.1"/>
    <property type="molecule type" value="Genomic_DNA"/>
</dbReference>
<dbReference type="GeneID" id="300208663"/>
<evidence type="ECO:0000256" key="3">
    <source>
        <dbReference type="ARBA" id="ARBA00022840"/>
    </source>
</evidence>
<evidence type="ECO:0000256" key="1">
    <source>
        <dbReference type="ARBA" id="ARBA00022741"/>
    </source>
</evidence>
<feature type="domain" description="Carboxyltransferase" evidence="4">
    <location>
        <begin position="23"/>
        <end position="301"/>
    </location>
</feature>
<reference evidence="6" key="1">
    <citation type="submission" date="2016-10" db="EMBL/GenBank/DDBJ databases">
        <authorList>
            <person name="Varghese N."/>
            <person name="Submissions S."/>
        </authorList>
    </citation>
    <scope>NUCLEOTIDE SEQUENCE [LARGE SCALE GENOMIC DNA]</scope>
    <source>
        <strain evidence="6">ATCC 23835</strain>
    </source>
</reference>
<dbReference type="GO" id="GO:0016787">
    <property type="term" value="F:hydrolase activity"/>
    <property type="evidence" value="ECO:0007669"/>
    <property type="project" value="UniProtKB-KW"/>
</dbReference>
<sequence>MIEILKCMPGCSVQDLGRFGHRKLGVGSSGALDALALQVGNALLGNEANRPAIEVLIFPIEIRFLTTQAFAVTGTTGKALLDGKELPPWWRTTGHTGQILRIESGPDGGIGYLTFAGRLDVETVLESASTDLKGGFGGHHGRTLRAGDRLAIRSDRSSETHYSFGASPPGIPDSNVIRFVPGFEMDQLSQAHVRSFCEADWTISRQSSRIGFRLEGPMIQFASHIELLSYGVLPGLIQLPPSGQPIVLLADAQTTGGYPRLGSVISSDLRLIAQFAPGKIIQFRHCSIEEAAEAEADEQDYFDRLSTLRGVMCP</sequence>
<accession>A0A1H1X4I2</accession>
<dbReference type="AlphaFoldDB" id="A0A1H1X4I2"/>
<dbReference type="RefSeq" id="WP_090207352.1">
    <property type="nucleotide sequence ID" value="NZ_LT629777.1"/>
</dbReference>
<evidence type="ECO:0000313" key="5">
    <source>
        <dbReference type="EMBL" id="SDT04254.1"/>
    </source>
</evidence>
<dbReference type="GO" id="GO:0005524">
    <property type="term" value="F:ATP binding"/>
    <property type="evidence" value="ECO:0007669"/>
    <property type="project" value="UniProtKB-KW"/>
</dbReference>
<dbReference type="NCBIfam" id="TIGR00724">
    <property type="entry name" value="urea_amlyse_rel"/>
    <property type="match status" value="1"/>
</dbReference>
<name>A0A1H1X4I2_9PSED</name>
<evidence type="ECO:0000256" key="2">
    <source>
        <dbReference type="ARBA" id="ARBA00022801"/>
    </source>
</evidence>
<keyword evidence="2" id="KW-0378">Hydrolase</keyword>
<dbReference type="SMART" id="SM00797">
    <property type="entry name" value="AHS2"/>
    <property type="match status" value="1"/>
</dbReference>
<dbReference type="InterPro" id="IPR029000">
    <property type="entry name" value="Cyclophilin-like_dom_sf"/>
</dbReference>
<protein>
    <submittedName>
        <fullName evidence="5">Biotin-dependent carboxylase uncharacterized domain-containing protein</fullName>
    </submittedName>
</protein>
<dbReference type="InterPro" id="IPR052708">
    <property type="entry name" value="PxpC"/>
</dbReference>
<gene>
    <name evidence="5" type="ORF">SAMN05216598_3736</name>
</gene>
<dbReference type="SUPFAM" id="SSF50891">
    <property type="entry name" value="Cyclophilin-like"/>
    <property type="match status" value="1"/>
</dbReference>
<evidence type="ECO:0000313" key="6">
    <source>
        <dbReference type="Proteomes" id="UP000199524"/>
    </source>
</evidence>
<dbReference type="InterPro" id="IPR003778">
    <property type="entry name" value="CT_A_B"/>
</dbReference>
<dbReference type="Proteomes" id="UP000199524">
    <property type="component" value="Chromosome I"/>
</dbReference>